<dbReference type="InterPro" id="IPR023614">
    <property type="entry name" value="Porin_dom_sf"/>
</dbReference>
<evidence type="ECO:0000256" key="4">
    <source>
        <dbReference type="ARBA" id="ARBA00022452"/>
    </source>
</evidence>
<accession>A0ABM8QYW7</accession>
<comment type="caution">
    <text evidence="13">The sequence shown here is derived from an EMBL/GenBank/DDBJ whole genome shotgun (WGS) entry which is preliminary data.</text>
</comment>
<name>A0ABM8QYW7_9BURK</name>
<keyword evidence="10" id="KW-0998">Cell outer membrane</keyword>
<evidence type="ECO:0000256" key="2">
    <source>
        <dbReference type="ARBA" id="ARBA00011233"/>
    </source>
</evidence>
<reference evidence="13 14" key="1">
    <citation type="submission" date="2021-02" db="EMBL/GenBank/DDBJ databases">
        <authorList>
            <person name="Vanwijnsberghe S."/>
        </authorList>
    </citation>
    <scope>NUCLEOTIDE SEQUENCE [LARGE SCALE GENOMIC DNA]</scope>
    <source>
        <strain evidence="13 14">R-69776</strain>
    </source>
</reference>
<keyword evidence="8" id="KW-0626">Porin</keyword>
<keyword evidence="4" id="KW-1134">Transmembrane beta strand</keyword>
<keyword evidence="6 11" id="KW-0732">Signal</keyword>
<dbReference type="EMBL" id="CAJNBH010000004">
    <property type="protein sequence ID" value="CAE6723998.1"/>
    <property type="molecule type" value="Genomic_DNA"/>
</dbReference>
<evidence type="ECO:0000256" key="9">
    <source>
        <dbReference type="ARBA" id="ARBA00023136"/>
    </source>
</evidence>
<dbReference type="InterPro" id="IPR050298">
    <property type="entry name" value="Gram-neg_bact_OMP"/>
</dbReference>
<feature type="signal peptide" evidence="11">
    <location>
        <begin position="1"/>
        <end position="22"/>
    </location>
</feature>
<proteinExistence type="predicted"/>
<dbReference type="RefSeq" id="WP_200658272.1">
    <property type="nucleotide sequence ID" value="NZ_CAJNBH010000004.1"/>
</dbReference>
<feature type="domain" description="Porin" evidence="12">
    <location>
        <begin position="11"/>
        <end position="366"/>
    </location>
</feature>
<dbReference type="PANTHER" id="PTHR34501:SF9">
    <property type="entry name" value="MAJOR OUTER MEMBRANE PROTEIN P.IA"/>
    <property type="match status" value="1"/>
</dbReference>
<protein>
    <submittedName>
        <fullName evidence="13">Outer membrane porin protein</fullName>
    </submittedName>
</protein>
<evidence type="ECO:0000256" key="10">
    <source>
        <dbReference type="ARBA" id="ARBA00023237"/>
    </source>
</evidence>
<evidence type="ECO:0000256" key="3">
    <source>
        <dbReference type="ARBA" id="ARBA00022448"/>
    </source>
</evidence>
<feature type="chain" id="PRO_5046215628" evidence="11">
    <location>
        <begin position="23"/>
        <end position="409"/>
    </location>
</feature>
<dbReference type="CDD" id="cd00342">
    <property type="entry name" value="gram_neg_porins"/>
    <property type="match status" value="1"/>
</dbReference>
<dbReference type="Pfam" id="PF13609">
    <property type="entry name" value="Porin_4"/>
    <property type="match status" value="1"/>
</dbReference>
<sequence length="409" mass="42755">MKTSALLIAVVPGLLASTGAIAQSSVTLYGIIDQGVNYISNAQSIDASAHRVSRTQYTTSSTVMAGNQLGFRGVEDLGHGYKALFTLETGFDIGTGKFQEGGTFFGRQAFVGLSAPFGTLTLGRQYDSVVDFLRPLSAAAAGGGGTFTAHGNDIDNFADTYRTNNAIKFTSTSYHGFVVSGMYSFGGVAGSVSRNSIYSFGASFANGPAKVAAAYLKVRDPNQSFFGDNQLSSTTANNLGATTGVQGNPVYGGFASASTYQVVAAGGQYGTSMFSVGANYSNIRFGSLGDPASGTLSLTNPFGYSGNAVFNSYAAYVRYLVTPAVILTGAYDFLTGGAIDGKAPAHYNQFNAALHYLLSKRTDIYCLGTYVIASGTDSTRQSAVASILTVTPSDSARQFILRFGIMHFF</sequence>
<evidence type="ECO:0000256" key="8">
    <source>
        <dbReference type="ARBA" id="ARBA00023114"/>
    </source>
</evidence>
<keyword evidence="9" id="KW-0472">Membrane</keyword>
<dbReference type="PANTHER" id="PTHR34501">
    <property type="entry name" value="PROTEIN YDDL-RELATED"/>
    <property type="match status" value="1"/>
</dbReference>
<evidence type="ECO:0000313" key="14">
    <source>
        <dbReference type="Proteomes" id="UP000673821"/>
    </source>
</evidence>
<organism evidence="13 14">
    <name type="scientific">Paraburkholderia nemoris</name>
    <dbReference type="NCBI Taxonomy" id="2793076"/>
    <lineage>
        <taxon>Bacteria</taxon>
        <taxon>Pseudomonadati</taxon>
        <taxon>Pseudomonadota</taxon>
        <taxon>Betaproteobacteria</taxon>
        <taxon>Burkholderiales</taxon>
        <taxon>Burkholderiaceae</taxon>
        <taxon>Paraburkholderia</taxon>
    </lineage>
</organism>
<evidence type="ECO:0000313" key="13">
    <source>
        <dbReference type="EMBL" id="CAE6723998.1"/>
    </source>
</evidence>
<evidence type="ECO:0000259" key="12">
    <source>
        <dbReference type="Pfam" id="PF13609"/>
    </source>
</evidence>
<keyword evidence="3" id="KW-0813">Transport</keyword>
<evidence type="ECO:0000256" key="11">
    <source>
        <dbReference type="SAM" id="SignalP"/>
    </source>
</evidence>
<keyword evidence="7" id="KW-0406">Ion transport</keyword>
<evidence type="ECO:0000256" key="6">
    <source>
        <dbReference type="ARBA" id="ARBA00022729"/>
    </source>
</evidence>
<keyword evidence="14" id="KW-1185">Reference proteome</keyword>
<keyword evidence="5" id="KW-0812">Transmembrane</keyword>
<comment type="subunit">
    <text evidence="2">Homotrimer.</text>
</comment>
<dbReference type="InterPro" id="IPR002299">
    <property type="entry name" value="Porin_Neis"/>
</dbReference>
<dbReference type="Proteomes" id="UP000673821">
    <property type="component" value="Unassembled WGS sequence"/>
</dbReference>
<gene>
    <name evidence="13" type="ORF">R69776_01669</name>
</gene>
<dbReference type="Gene3D" id="2.40.160.10">
    <property type="entry name" value="Porin"/>
    <property type="match status" value="1"/>
</dbReference>
<dbReference type="InterPro" id="IPR033900">
    <property type="entry name" value="Gram_neg_porin_domain"/>
</dbReference>
<evidence type="ECO:0000256" key="7">
    <source>
        <dbReference type="ARBA" id="ARBA00023065"/>
    </source>
</evidence>
<dbReference type="SUPFAM" id="SSF56935">
    <property type="entry name" value="Porins"/>
    <property type="match status" value="1"/>
</dbReference>
<dbReference type="PRINTS" id="PR00184">
    <property type="entry name" value="NEISSPPORIN"/>
</dbReference>
<comment type="subcellular location">
    <subcellularLocation>
        <location evidence="1">Cell outer membrane</location>
        <topology evidence="1">Multi-pass membrane protein</topology>
    </subcellularLocation>
</comment>
<evidence type="ECO:0000256" key="5">
    <source>
        <dbReference type="ARBA" id="ARBA00022692"/>
    </source>
</evidence>
<evidence type="ECO:0000256" key="1">
    <source>
        <dbReference type="ARBA" id="ARBA00004571"/>
    </source>
</evidence>